<keyword evidence="5" id="KW-0378">Hydrolase</keyword>
<evidence type="ECO:0000256" key="5">
    <source>
        <dbReference type="ARBA" id="ARBA00022801"/>
    </source>
</evidence>
<dbReference type="PANTHER" id="PTHR31403:SF11">
    <property type="entry name" value="OS12G0614500 PROTEIN"/>
    <property type="match status" value="1"/>
</dbReference>
<dbReference type="SUPFAM" id="SSF53474">
    <property type="entry name" value="alpha/beta-Hydrolases"/>
    <property type="match status" value="1"/>
</dbReference>
<keyword evidence="8" id="KW-0443">Lipid metabolism</keyword>
<dbReference type="Gene3D" id="3.40.50.1820">
    <property type="entry name" value="alpha/beta hydrolase"/>
    <property type="match status" value="1"/>
</dbReference>
<dbReference type="InterPro" id="IPR029058">
    <property type="entry name" value="AB_hydrolase_fold"/>
</dbReference>
<dbReference type="PANTHER" id="PTHR31403">
    <property type="entry name" value="PHOSPHOLIPASE A1-IBETA2, CHLOROPLASTIC"/>
    <property type="match status" value="1"/>
</dbReference>
<evidence type="ECO:0000256" key="1">
    <source>
        <dbReference type="ARBA" id="ARBA00004229"/>
    </source>
</evidence>
<dbReference type="InterPro" id="IPR002921">
    <property type="entry name" value="Fungal_lipase-type"/>
</dbReference>
<keyword evidence="12" id="KW-1267">Proteomics identification</keyword>
<keyword evidence="11" id="KW-1185">Reference proteome</keyword>
<keyword evidence="7" id="KW-0442">Lipid degradation</keyword>
<dbReference type="FunCoup" id="A0A804LRV5">
    <property type="interactions" value="24"/>
</dbReference>
<feature type="domain" description="Fungal lipase-type" evidence="9">
    <location>
        <begin position="102"/>
        <end position="258"/>
    </location>
</feature>
<dbReference type="Gramene" id="Zm00001eb031750_T001">
    <property type="protein sequence ID" value="Zm00001eb031750_P001"/>
    <property type="gene ID" value="Zm00001eb031750"/>
</dbReference>
<evidence type="ECO:0000259" key="9">
    <source>
        <dbReference type="Pfam" id="PF01764"/>
    </source>
</evidence>
<comment type="similarity">
    <text evidence="2">Belongs to the AB hydrolase superfamily. Lipase family.</text>
</comment>
<organism evidence="10 11">
    <name type="scientific">Zea mays</name>
    <name type="common">Maize</name>
    <dbReference type="NCBI Taxonomy" id="4577"/>
    <lineage>
        <taxon>Eukaryota</taxon>
        <taxon>Viridiplantae</taxon>
        <taxon>Streptophyta</taxon>
        <taxon>Embryophyta</taxon>
        <taxon>Tracheophyta</taxon>
        <taxon>Spermatophyta</taxon>
        <taxon>Magnoliopsida</taxon>
        <taxon>Liliopsida</taxon>
        <taxon>Poales</taxon>
        <taxon>Poaceae</taxon>
        <taxon>PACMAD clade</taxon>
        <taxon>Panicoideae</taxon>
        <taxon>Andropogonodae</taxon>
        <taxon>Andropogoneae</taxon>
        <taxon>Tripsacinae</taxon>
        <taxon>Zea</taxon>
    </lineage>
</organism>
<name>A0A804LRV5_MAIZE</name>
<evidence type="ECO:0000256" key="2">
    <source>
        <dbReference type="ARBA" id="ARBA00010701"/>
    </source>
</evidence>
<accession>A0A804LRV5</accession>
<reference evidence="10" key="3">
    <citation type="submission" date="2021-05" db="UniProtKB">
        <authorList>
            <consortium name="EnsemblPlants"/>
        </authorList>
    </citation>
    <scope>IDENTIFICATION</scope>
    <source>
        <strain evidence="10">cv. B73</strain>
    </source>
</reference>
<keyword evidence="3" id="KW-0150">Chloroplast</keyword>
<reference evidence="11" key="1">
    <citation type="submission" date="2015-12" db="EMBL/GenBank/DDBJ databases">
        <title>Update maize B73 reference genome by single molecule sequencing technologies.</title>
        <authorList>
            <consortium name="Maize Genome Sequencing Project"/>
            <person name="Ware D."/>
        </authorList>
    </citation>
    <scope>NUCLEOTIDE SEQUENCE [LARGE SCALE GENOMIC DNA]</scope>
    <source>
        <strain evidence="11">cv. B73</strain>
    </source>
</reference>
<sequence>MAADEGQVFNYCKLAQAAYAAYDDHNGTCRYSLADMLPAVGLGGSGYVATSFIYATVNILAGDGVNEGNDDDGCQHEQHWIGYVALATDAERDRVGYRDIAVVWRGTSALDELLKDLQAVLVPIHGEQQAGTVRVERGFESLYTSSCEACAMRTSARTQVLAELTRLVTYVRSRHPGEKIRVTATGHSLGGALALLAAWDAAAPAAALGVVAAVRAVTFAAPRVGNQAFCDELVAGQRHVSVQRVIVDRDVVPTLPPTFFGYADAGTNVRLLSSGGSGRFPLPFLTLLEPLRFHSIKQYLRLLDPAPAPPQARAPVPADHLVPVPEAELDNMI</sequence>
<reference evidence="10" key="2">
    <citation type="submission" date="2019-07" db="EMBL/GenBank/DDBJ databases">
        <authorList>
            <person name="Seetharam A."/>
            <person name="Woodhouse M."/>
            <person name="Cannon E."/>
        </authorList>
    </citation>
    <scope>NUCLEOTIDE SEQUENCE [LARGE SCALE GENOMIC DNA]</scope>
    <source>
        <strain evidence="10">cv. B73</strain>
    </source>
</reference>
<dbReference type="AlphaFoldDB" id="A0A804LRV5"/>
<dbReference type="GO" id="GO:0004620">
    <property type="term" value="F:phospholipase activity"/>
    <property type="evidence" value="ECO:0000318"/>
    <property type="project" value="GO_Central"/>
</dbReference>
<dbReference type="GO" id="GO:0016042">
    <property type="term" value="P:lipid catabolic process"/>
    <property type="evidence" value="ECO:0007669"/>
    <property type="project" value="UniProtKB-KW"/>
</dbReference>
<keyword evidence="6" id="KW-0809">Transit peptide</keyword>
<dbReference type="EnsemblPlants" id="Zm00001eb031750_T001">
    <property type="protein sequence ID" value="Zm00001eb031750_P001"/>
    <property type="gene ID" value="Zm00001eb031750"/>
</dbReference>
<dbReference type="GO" id="GO:0009507">
    <property type="term" value="C:chloroplast"/>
    <property type="evidence" value="ECO:0007669"/>
    <property type="project" value="UniProtKB-SubCell"/>
</dbReference>
<protein>
    <recommendedName>
        <fullName evidence="9">Fungal lipase-type domain-containing protein</fullName>
    </recommendedName>
</protein>
<evidence type="ECO:0000256" key="7">
    <source>
        <dbReference type="ARBA" id="ARBA00022963"/>
    </source>
</evidence>
<dbReference type="InParanoid" id="A0A804LRV5"/>
<proteinExistence type="evidence at protein level"/>
<evidence type="ECO:0000256" key="3">
    <source>
        <dbReference type="ARBA" id="ARBA00022528"/>
    </source>
</evidence>
<evidence type="ECO:0000256" key="8">
    <source>
        <dbReference type="ARBA" id="ARBA00023098"/>
    </source>
</evidence>
<evidence type="ECO:0000256" key="4">
    <source>
        <dbReference type="ARBA" id="ARBA00022640"/>
    </source>
</evidence>
<dbReference type="Proteomes" id="UP000007305">
    <property type="component" value="Chromosome 1"/>
</dbReference>
<dbReference type="Pfam" id="PF01764">
    <property type="entry name" value="Lipase_3"/>
    <property type="match status" value="1"/>
</dbReference>
<evidence type="ECO:0000313" key="11">
    <source>
        <dbReference type="Proteomes" id="UP000007305"/>
    </source>
</evidence>
<evidence type="ECO:0007829" key="12">
    <source>
        <dbReference type="PeptideAtlas" id="A0A804LRV5"/>
    </source>
</evidence>
<evidence type="ECO:0000256" key="6">
    <source>
        <dbReference type="ARBA" id="ARBA00022946"/>
    </source>
</evidence>
<keyword evidence="4" id="KW-0934">Plastid</keyword>
<comment type="subcellular location">
    <subcellularLocation>
        <location evidence="1">Plastid</location>
        <location evidence="1">Chloroplast</location>
    </subcellularLocation>
</comment>
<evidence type="ECO:0000313" key="10">
    <source>
        <dbReference type="EnsemblPlants" id="Zm00001eb031750_P001"/>
    </source>
</evidence>